<dbReference type="RefSeq" id="WP_088898906.1">
    <property type="nucleotide sequence ID" value="NZ_VLJT01000028.1"/>
</dbReference>
<dbReference type="PANTHER" id="PTHR43008:SF4">
    <property type="entry name" value="CHAIN DEHYDROGENASE, PUTATIVE (AFU_ORTHOLOGUE AFUA_4G08710)-RELATED"/>
    <property type="match status" value="1"/>
</dbReference>
<proteinExistence type="inferred from homology"/>
<dbReference type="GO" id="GO:0050664">
    <property type="term" value="F:oxidoreductase activity, acting on NAD(P)H, oxygen as acceptor"/>
    <property type="evidence" value="ECO:0007669"/>
    <property type="project" value="TreeGrafter"/>
</dbReference>
<dbReference type="Pfam" id="PF13561">
    <property type="entry name" value="adh_short_C2"/>
    <property type="match status" value="1"/>
</dbReference>
<accession>A0A562E1M6</accession>
<dbReference type="EMBL" id="VLJT01000028">
    <property type="protein sequence ID" value="TWH15761.1"/>
    <property type="molecule type" value="Genomic_DNA"/>
</dbReference>
<evidence type="ECO:0000256" key="1">
    <source>
        <dbReference type="ARBA" id="ARBA00006484"/>
    </source>
</evidence>
<evidence type="ECO:0000256" key="2">
    <source>
        <dbReference type="ARBA" id="ARBA00023002"/>
    </source>
</evidence>
<protein>
    <submittedName>
        <fullName evidence="3">NAD(P)-dependent dehydrogenase (Short-subunit alcohol dehydrogenase family)</fullName>
    </submittedName>
</protein>
<dbReference type="Proteomes" id="UP000317573">
    <property type="component" value="Unassembled WGS sequence"/>
</dbReference>
<name>A0A562E1M6_RHORH</name>
<dbReference type="InterPro" id="IPR002347">
    <property type="entry name" value="SDR_fam"/>
</dbReference>
<sequence>MGVYVVTGSASGMGRAVAEQLRAAGHTVIGVDIGEAEVVADLSTPQGRKGAVEKVLEAAEGRLDGAVLAAGLGPAPGPERPRLIAEVNYFGVVDLLMGWRAALEAAGNARVVVFSSNSTTTTPAVPGRTVKAFLRGDADKAVRSVRLFGKVAPAIIYAASKIAVSRWVRRTAVQPEWAGAGIRLNALAPGAIMTPLLEKQLSTPSEAKAIRSFPVPVGGFGDAGQLAAWAVFMLSDAADFLCGSVVFVDGGSDAYFRADDWPRSVPIRGLPSYLLRFRRSGK</sequence>
<dbReference type="SUPFAM" id="SSF51735">
    <property type="entry name" value="NAD(P)-binding Rossmann-fold domains"/>
    <property type="match status" value="1"/>
</dbReference>
<comment type="similarity">
    <text evidence="1">Belongs to the short-chain dehydrogenases/reductases (SDR) family.</text>
</comment>
<dbReference type="InterPro" id="IPR036291">
    <property type="entry name" value="NAD(P)-bd_dom_sf"/>
</dbReference>
<comment type="caution">
    <text evidence="3">The sequence shown here is derived from an EMBL/GenBank/DDBJ whole genome shotgun (WGS) entry which is preliminary data.</text>
</comment>
<evidence type="ECO:0000313" key="3">
    <source>
        <dbReference type="EMBL" id="TWH15761.1"/>
    </source>
</evidence>
<dbReference type="Gene3D" id="3.40.50.720">
    <property type="entry name" value="NAD(P)-binding Rossmann-like Domain"/>
    <property type="match status" value="1"/>
</dbReference>
<gene>
    <name evidence="3" type="ORF">L618_000300003350</name>
</gene>
<organism evidence="3 4">
    <name type="scientific">Rhodococcus rhodochrous J45</name>
    <dbReference type="NCBI Taxonomy" id="935266"/>
    <lineage>
        <taxon>Bacteria</taxon>
        <taxon>Bacillati</taxon>
        <taxon>Actinomycetota</taxon>
        <taxon>Actinomycetes</taxon>
        <taxon>Mycobacteriales</taxon>
        <taxon>Nocardiaceae</taxon>
        <taxon>Rhodococcus</taxon>
    </lineage>
</organism>
<reference evidence="3 4" key="1">
    <citation type="submission" date="2019-07" db="EMBL/GenBank/DDBJ databases">
        <title>Genome sequencing of lignin-degrading bacterial isolates.</title>
        <authorList>
            <person name="Gladden J."/>
        </authorList>
    </citation>
    <scope>NUCLEOTIDE SEQUENCE [LARGE SCALE GENOMIC DNA]</scope>
    <source>
        <strain evidence="3 4">J45</strain>
    </source>
</reference>
<evidence type="ECO:0000313" key="4">
    <source>
        <dbReference type="Proteomes" id="UP000317573"/>
    </source>
</evidence>
<keyword evidence="2" id="KW-0560">Oxidoreductase</keyword>
<dbReference type="PANTHER" id="PTHR43008">
    <property type="entry name" value="BENZIL REDUCTASE"/>
    <property type="match status" value="1"/>
</dbReference>
<dbReference type="AlphaFoldDB" id="A0A562E1M6"/>
<dbReference type="PRINTS" id="PR00081">
    <property type="entry name" value="GDHRDH"/>
</dbReference>